<evidence type="ECO:0000259" key="10">
    <source>
        <dbReference type="Pfam" id="PF25198"/>
    </source>
</evidence>
<evidence type="ECO:0000256" key="7">
    <source>
        <dbReference type="ARBA" id="ARBA00023288"/>
    </source>
</evidence>
<dbReference type="EMBL" id="CP000724">
    <property type="protein sequence ID" value="ABR47097.1"/>
    <property type="molecule type" value="Genomic_DNA"/>
</dbReference>
<reference evidence="12" key="1">
    <citation type="journal article" date="2016" name="Genome Announc.">
        <title>Complete genome sequence of Alkaliphilus metalliredigens strain QYMF, an alkaliphilic and metal-reducing bacterium isolated from borax-contaminated leachate ponds.</title>
        <authorList>
            <person name="Hwang C."/>
            <person name="Copeland A."/>
            <person name="Lucas S."/>
            <person name="Lapidus A."/>
            <person name="Barry K."/>
            <person name="Detter J.C."/>
            <person name="Glavina Del Rio T."/>
            <person name="Hammon N."/>
            <person name="Israni S."/>
            <person name="Dalin E."/>
            <person name="Tice H."/>
            <person name="Pitluck S."/>
            <person name="Chertkov O."/>
            <person name="Brettin T."/>
            <person name="Bruce D."/>
            <person name="Han C."/>
            <person name="Schmutz J."/>
            <person name="Larimer F."/>
            <person name="Land M.L."/>
            <person name="Hauser L."/>
            <person name="Kyrpides N."/>
            <person name="Mikhailova N."/>
            <person name="Ye Q."/>
            <person name="Zhou J."/>
            <person name="Richardson P."/>
            <person name="Fields M.W."/>
        </authorList>
    </citation>
    <scope>NUCLEOTIDE SEQUENCE [LARGE SCALE GENOMIC DNA]</scope>
    <source>
        <strain evidence="12">QYMF</strain>
    </source>
</reference>
<dbReference type="RefSeq" id="WP_012062140.1">
    <property type="nucleotide sequence ID" value="NC_009633.1"/>
</dbReference>
<keyword evidence="6" id="KW-0564">Palmitate</keyword>
<dbReference type="Pfam" id="PF05504">
    <property type="entry name" value="Spore_GerAC"/>
    <property type="match status" value="1"/>
</dbReference>
<proteinExistence type="inferred from homology"/>
<dbReference type="InterPro" id="IPR038501">
    <property type="entry name" value="Spore_GerAC_C_sf"/>
</dbReference>
<dbReference type="NCBIfam" id="TIGR02887">
    <property type="entry name" value="spore_ger_x_C"/>
    <property type="match status" value="1"/>
</dbReference>
<dbReference type="GO" id="GO:0009847">
    <property type="term" value="P:spore germination"/>
    <property type="evidence" value="ECO:0007669"/>
    <property type="project" value="InterPro"/>
</dbReference>
<evidence type="ECO:0000313" key="11">
    <source>
        <dbReference type="EMBL" id="ABR47097.1"/>
    </source>
</evidence>
<keyword evidence="4 8" id="KW-0732">Signal</keyword>
<feature type="chain" id="PRO_5002702304" evidence="8">
    <location>
        <begin position="24"/>
        <end position="371"/>
    </location>
</feature>
<evidence type="ECO:0000256" key="4">
    <source>
        <dbReference type="ARBA" id="ARBA00022729"/>
    </source>
</evidence>
<feature type="domain" description="Spore germination GerAC-like C-terminal" evidence="9">
    <location>
        <begin position="203"/>
        <end position="368"/>
    </location>
</feature>
<gene>
    <name evidence="11" type="ordered locus">Amet_0872</name>
</gene>
<dbReference type="PROSITE" id="PS51257">
    <property type="entry name" value="PROKAR_LIPOPROTEIN"/>
    <property type="match status" value="1"/>
</dbReference>
<dbReference type="HOGENOM" id="CLU_051140_0_2_9"/>
<dbReference type="Gene3D" id="3.30.300.210">
    <property type="entry name" value="Nutrient germinant receptor protein C, domain 3"/>
    <property type="match status" value="1"/>
</dbReference>
<dbReference type="Proteomes" id="UP000001572">
    <property type="component" value="Chromosome"/>
</dbReference>
<dbReference type="GO" id="GO:0016020">
    <property type="term" value="C:membrane"/>
    <property type="evidence" value="ECO:0007669"/>
    <property type="project" value="UniProtKB-SubCell"/>
</dbReference>
<evidence type="ECO:0000256" key="5">
    <source>
        <dbReference type="ARBA" id="ARBA00023136"/>
    </source>
</evidence>
<evidence type="ECO:0000256" key="2">
    <source>
        <dbReference type="ARBA" id="ARBA00007886"/>
    </source>
</evidence>
<dbReference type="OrthoDB" id="1949745at2"/>
<name>A6TLM9_ALKMQ</name>
<evidence type="ECO:0000256" key="1">
    <source>
        <dbReference type="ARBA" id="ARBA00004635"/>
    </source>
</evidence>
<accession>A6TLM9</accession>
<keyword evidence="5" id="KW-0472">Membrane</keyword>
<dbReference type="STRING" id="293826.Amet_0872"/>
<protein>
    <submittedName>
        <fullName evidence="11">Spore germination B3 GerAC family protein</fullName>
    </submittedName>
</protein>
<evidence type="ECO:0000259" key="9">
    <source>
        <dbReference type="Pfam" id="PF05504"/>
    </source>
</evidence>
<evidence type="ECO:0000256" key="3">
    <source>
        <dbReference type="ARBA" id="ARBA00022544"/>
    </source>
</evidence>
<dbReference type="InterPro" id="IPR057336">
    <property type="entry name" value="GerAC_N"/>
</dbReference>
<feature type="signal peptide" evidence="8">
    <location>
        <begin position="1"/>
        <end position="23"/>
    </location>
</feature>
<evidence type="ECO:0000256" key="8">
    <source>
        <dbReference type="SAM" id="SignalP"/>
    </source>
</evidence>
<dbReference type="InterPro" id="IPR046953">
    <property type="entry name" value="Spore_GerAC-like_C"/>
</dbReference>
<dbReference type="AlphaFoldDB" id="A6TLM9"/>
<keyword evidence="12" id="KW-1185">Reference proteome</keyword>
<dbReference type="Pfam" id="PF25198">
    <property type="entry name" value="Spore_GerAC_N"/>
    <property type="match status" value="1"/>
</dbReference>
<keyword evidence="3" id="KW-0309">Germination</keyword>
<dbReference type="InterPro" id="IPR008844">
    <property type="entry name" value="Spore_GerAC-like"/>
</dbReference>
<comment type="subcellular location">
    <subcellularLocation>
        <location evidence="1">Membrane</location>
        <topology evidence="1">Lipid-anchor</topology>
    </subcellularLocation>
</comment>
<dbReference type="eggNOG" id="ENOG502Z9N7">
    <property type="taxonomic scope" value="Bacteria"/>
</dbReference>
<comment type="similarity">
    <text evidence="2">Belongs to the GerABKC lipoprotein family.</text>
</comment>
<sequence>MKKVCKLLLLMLICLLLSSCWDAKQLDDLYLVYGIGVDISKENPERYLVTIVAPTVHPEANEPKIEISSEGTSIRNAQDNIQNKAARRITFANTKIFFIGEEAAKKGIGKHIDSMLRDPEGRGTIKPVVVEGRAVDLMDIDPAGIPIVSLYVSDLLRQSNETSTIPFITLRVFHNALKTDGIEPVIPFIKYGNKPSEFLVNTISLFRQDKMIGKLEGIESFAFIVLTGQVQDGFITLSYPLGDIDEYPVLTLRVKSGKSKIKTEIKDSRLHIYHEISLTTYISEYTSSESVFDEKIIEDMEKAANLHLEAICKKLIKKLQNEYENDNIGYGRYVKVNHPEYFEADDWNEQFAHAVVHVKANVRIQMVGTVQ</sequence>
<keyword evidence="7" id="KW-0449">Lipoprotein</keyword>
<feature type="domain" description="Spore germination protein N-terminal" evidence="10">
    <location>
        <begin position="22"/>
        <end position="190"/>
    </location>
</feature>
<dbReference type="PANTHER" id="PTHR35789:SF1">
    <property type="entry name" value="SPORE GERMINATION PROTEIN B3"/>
    <property type="match status" value="1"/>
</dbReference>
<dbReference type="KEGG" id="amt:Amet_0872"/>
<dbReference type="PANTHER" id="PTHR35789">
    <property type="entry name" value="SPORE GERMINATION PROTEIN B3"/>
    <property type="match status" value="1"/>
</dbReference>
<organism evidence="11 12">
    <name type="scientific">Alkaliphilus metalliredigens (strain QYMF)</name>
    <dbReference type="NCBI Taxonomy" id="293826"/>
    <lineage>
        <taxon>Bacteria</taxon>
        <taxon>Bacillati</taxon>
        <taxon>Bacillota</taxon>
        <taxon>Clostridia</taxon>
        <taxon>Peptostreptococcales</taxon>
        <taxon>Natronincolaceae</taxon>
        <taxon>Alkaliphilus</taxon>
    </lineage>
</organism>
<evidence type="ECO:0000313" key="12">
    <source>
        <dbReference type="Proteomes" id="UP000001572"/>
    </source>
</evidence>
<evidence type="ECO:0000256" key="6">
    <source>
        <dbReference type="ARBA" id="ARBA00023139"/>
    </source>
</evidence>